<feature type="compositionally biased region" description="Basic and acidic residues" evidence="1">
    <location>
        <begin position="53"/>
        <end position="65"/>
    </location>
</feature>
<reference evidence="2 3" key="1">
    <citation type="submission" date="2023-02" db="EMBL/GenBank/DDBJ databases">
        <title>LHISI_Scaffold_Assembly.</title>
        <authorList>
            <person name="Stuart O.P."/>
            <person name="Cleave R."/>
            <person name="Magrath M.J.L."/>
            <person name="Mikheyev A.S."/>
        </authorList>
    </citation>
    <scope>NUCLEOTIDE SEQUENCE [LARGE SCALE GENOMIC DNA]</scope>
    <source>
        <strain evidence="2">Daus_M_001</strain>
        <tissue evidence="2">Leg muscle</tissue>
    </source>
</reference>
<gene>
    <name evidence="2" type="ORF">PR048_004064</name>
</gene>
<protein>
    <submittedName>
        <fullName evidence="2">Uncharacterized protein</fullName>
    </submittedName>
</protein>
<dbReference type="Proteomes" id="UP001159363">
    <property type="component" value="Chromosome 2"/>
</dbReference>
<proteinExistence type="predicted"/>
<sequence length="313" mass="34662">MAMHTVSLSRTGLCEGTVGFLYMAQPVSPRPADPIPYTRQKARSKYINRIRLERASQKKSSDTHKTPYGRVKRRRESKIYTKASERVNQQDAVQEVRDAGYCREEEEGGNFSRGISSGVRLACPASLLKSACATLLASCLRRGGLGLQQLPGDRQKGVTTPRPGEGEGSAGSKAKTGEGGFATLRRAGTSPPPRTGEVNSSATAPRMLDDLICLWLFPAANFLRSAIKEVITEIGVAFHGRENYSSNLKEMGGRVHNGFQTMWLSTRRSKGWRCLNKQWAEQRMLAGDQEERLCMGGGREEVLEGLWKRRDVR</sequence>
<comment type="caution">
    <text evidence="2">The sequence shown here is derived from an EMBL/GenBank/DDBJ whole genome shotgun (WGS) entry which is preliminary data.</text>
</comment>
<evidence type="ECO:0000313" key="2">
    <source>
        <dbReference type="EMBL" id="KAJ8891536.1"/>
    </source>
</evidence>
<dbReference type="EMBL" id="JARBHB010000002">
    <property type="protein sequence ID" value="KAJ8891536.1"/>
    <property type="molecule type" value="Genomic_DNA"/>
</dbReference>
<accession>A0ABQ9I4E0</accession>
<evidence type="ECO:0000313" key="3">
    <source>
        <dbReference type="Proteomes" id="UP001159363"/>
    </source>
</evidence>
<name>A0ABQ9I4E0_9NEOP</name>
<feature type="region of interest" description="Disordered" evidence="1">
    <location>
        <begin position="150"/>
        <end position="201"/>
    </location>
</feature>
<evidence type="ECO:0000256" key="1">
    <source>
        <dbReference type="SAM" id="MobiDB-lite"/>
    </source>
</evidence>
<keyword evidence="3" id="KW-1185">Reference proteome</keyword>
<feature type="region of interest" description="Disordered" evidence="1">
    <location>
        <begin position="53"/>
        <end position="77"/>
    </location>
</feature>
<organism evidence="2 3">
    <name type="scientific">Dryococelus australis</name>
    <dbReference type="NCBI Taxonomy" id="614101"/>
    <lineage>
        <taxon>Eukaryota</taxon>
        <taxon>Metazoa</taxon>
        <taxon>Ecdysozoa</taxon>
        <taxon>Arthropoda</taxon>
        <taxon>Hexapoda</taxon>
        <taxon>Insecta</taxon>
        <taxon>Pterygota</taxon>
        <taxon>Neoptera</taxon>
        <taxon>Polyneoptera</taxon>
        <taxon>Phasmatodea</taxon>
        <taxon>Verophasmatodea</taxon>
        <taxon>Anareolatae</taxon>
        <taxon>Phasmatidae</taxon>
        <taxon>Eurycanthinae</taxon>
        <taxon>Dryococelus</taxon>
    </lineage>
</organism>